<dbReference type="Gene3D" id="1.10.510.10">
    <property type="entry name" value="Transferase(Phosphotransferase) domain 1"/>
    <property type="match status" value="1"/>
</dbReference>
<keyword evidence="6" id="KW-1133">Transmembrane helix</keyword>
<feature type="domain" description="Protein kinase" evidence="7">
    <location>
        <begin position="18"/>
        <end position="266"/>
    </location>
</feature>
<evidence type="ECO:0000256" key="4">
    <source>
        <dbReference type="ARBA" id="ARBA00022840"/>
    </source>
</evidence>
<gene>
    <name evidence="8" type="ORF">SAMN05421811_115171</name>
</gene>
<dbReference type="EMBL" id="FOHX01000015">
    <property type="protein sequence ID" value="SEU38196.1"/>
    <property type="molecule type" value="Genomic_DNA"/>
</dbReference>
<keyword evidence="9" id="KW-1185">Reference proteome</keyword>
<dbReference type="GO" id="GO:0004674">
    <property type="term" value="F:protein serine/threonine kinase activity"/>
    <property type="evidence" value="ECO:0007669"/>
    <property type="project" value="UniProtKB-KW"/>
</dbReference>
<evidence type="ECO:0000313" key="9">
    <source>
        <dbReference type="Proteomes" id="UP000199361"/>
    </source>
</evidence>
<dbReference type="AlphaFoldDB" id="A0A1I0LDK7"/>
<feature type="compositionally biased region" description="Gly residues" evidence="5">
    <location>
        <begin position="327"/>
        <end position="371"/>
    </location>
</feature>
<evidence type="ECO:0000256" key="2">
    <source>
        <dbReference type="ARBA" id="ARBA00022741"/>
    </source>
</evidence>
<dbReference type="InterPro" id="IPR008271">
    <property type="entry name" value="Ser/Thr_kinase_AS"/>
</dbReference>
<dbReference type="OrthoDB" id="3915799at2"/>
<proteinExistence type="predicted"/>
<evidence type="ECO:0000256" key="3">
    <source>
        <dbReference type="ARBA" id="ARBA00022777"/>
    </source>
</evidence>
<dbReference type="CDD" id="cd14014">
    <property type="entry name" value="STKc_PknB_like"/>
    <property type="match status" value="1"/>
</dbReference>
<dbReference type="Proteomes" id="UP000199361">
    <property type="component" value="Unassembled WGS sequence"/>
</dbReference>
<evidence type="ECO:0000259" key="7">
    <source>
        <dbReference type="PROSITE" id="PS50011"/>
    </source>
</evidence>
<sequence>MPQIAPLVAGDPPHLGSFRLSGRIGEGGQGIVYLGVNDEGERAAIKLLHVKFSGDTIARSRFARELKAAQRVASFCTARVMEADLDGDTPYIASEYIEGRSLRELIETDGPLSGTPLDRLAIGTATALTAIHHAHIVHRDFKPDNVLIAADGPRVVDFGIARIIDSTGTITSRAIGTPAYMAPEQIAGDDVGPYTDVFSWGATIAFAATGQVVFEGKSIATVLNRILNHEVDVTMLPEPLRGVVAGALAKAPAERPSADQILLRLLGQSTGVGASTAVLTRGVQVAGDDTTPFSRVNARSVTDLPARRGAGSLVPAEHGPPAQGQPGTAGQGHAGGTGQGHAGATGQGHTGSAGQGQLGSAGHGHAGAGGGRAHEGQGAALTTPPVPRSGDVAGGGPGEGGQPSYPAPTEPSSAPARRRRSRWRLWAAFAGVLVLVAGAAMVAAMNGWPLAFREQGAEPTTPGAPSYASVVDKVATTGRIVIGVKGDLPGVGLQNGQAFEGFDIELARRIASGLGARETEFVRVSRDDRPAGLAQGKLDLVVATYVIDGRTPFAGPYYLAHRDVLVRAGGGIDELGDLAGKRVCAPSSPSVGEVQDRVKVKPVLAGNYAECMDLLRTGKVDAVPGEDVILAGFANREPLRYKILGAKLSNERYGVGIRPGDAATCKAVNGIIADLYRSGAMKELIDQYFGKVDFKPELRQPAMETCG</sequence>
<evidence type="ECO:0000256" key="6">
    <source>
        <dbReference type="SAM" id="Phobius"/>
    </source>
</evidence>
<accession>A0A1I0LDK7</accession>
<evidence type="ECO:0000256" key="5">
    <source>
        <dbReference type="SAM" id="MobiDB-lite"/>
    </source>
</evidence>
<feature type="transmembrane region" description="Helical" evidence="6">
    <location>
        <begin position="425"/>
        <end position="448"/>
    </location>
</feature>
<keyword evidence="3 8" id="KW-0418">Kinase</keyword>
<dbReference type="RefSeq" id="WP_091090410.1">
    <property type="nucleotide sequence ID" value="NZ_FOHX01000015.1"/>
</dbReference>
<dbReference type="PROSITE" id="PS50011">
    <property type="entry name" value="PROTEIN_KINASE_DOM"/>
    <property type="match status" value="1"/>
</dbReference>
<dbReference type="InterPro" id="IPR000719">
    <property type="entry name" value="Prot_kinase_dom"/>
</dbReference>
<evidence type="ECO:0000313" key="8">
    <source>
        <dbReference type="EMBL" id="SEU38196.1"/>
    </source>
</evidence>
<feature type="region of interest" description="Disordered" evidence="5">
    <location>
        <begin position="288"/>
        <end position="416"/>
    </location>
</feature>
<dbReference type="PANTHER" id="PTHR43289:SF34">
    <property type="entry name" value="SERINE_THREONINE-PROTEIN KINASE YBDM-RELATED"/>
    <property type="match status" value="1"/>
</dbReference>
<keyword evidence="6" id="KW-0812">Transmembrane</keyword>
<dbReference type="Pfam" id="PF00069">
    <property type="entry name" value="Pkinase"/>
    <property type="match status" value="1"/>
</dbReference>
<dbReference type="InterPro" id="IPR011009">
    <property type="entry name" value="Kinase-like_dom_sf"/>
</dbReference>
<protein>
    <submittedName>
        <fullName evidence="8">Serine/threonine protein kinase</fullName>
    </submittedName>
</protein>
<name>A0A1I0LDK7_9ACTN</name>
<keyword evidence="8" id="KW-0723">Serine/threonine-protein kinase</keyword>
<keyword evidence="4" id="KW-0067">ATP-binding</keyword>
<dbReference type="Pfam" id="PF00497">
    <property type="entry name" value="SBP_bac_3"/>
    <property type="match status" value="1"/>
</dbReference>
<keyword evidence="2" id="KW-0547">Nucleotide-binding</keyword>
<feature type="compositionally biased region" description="Gly residues" evidence="5">
    <location>
        <begin position="392"/>
        <end position="401"/>
    </location>
</feature>
<feature type="compositionally biased region" description="Polar residues" evidence="5">
    <location>
        <begin position="291"/>
        <end position="300"/>
    </location>
</feature>
<dbReference type="PROSITE" id="PS00108">
    <property type="entry name" value="PROTEIN_KINASE_ST"/>
    <property type="match status" value="1"/>
</dbReference>
<dbReference type="Gene3D" id="3.30.200.20">
    <property type="entry name" value="Phosphorylase Kinase, domain 1"/>
    <property type="match status" value="1"/>
</dbReference>
<dbReference type="Gene3D" id="3.40.190.10">
    <property type="entry name" value="Periplasmic binding protein-like II"/>
    <property type="match status" value="2"/>
</dbReference>
<reference evidence="8 9" key="1">
    <citation type="submission" date="2016-10" db="EMBL/GenBank/DDBJ databases">
        <authorList>
            <person name="de Groot N.N."/>
        </authorList>
    </citation>
    <scope>NUCLEOTIDE SEQUENCE [LARGE SCALE GENOMIC DNA]</scope>
    <source>
        <strain evidence="8 9">CGMCC 4.5598</strain>
    </source>
</reference>
<organism evidence="8 9">
    <name type="scientific">Nonomuraea wenchangensis</name>
    <dbReference type="NCBI Taxonomy" id="568860"/>
    <lineage>
        <taxon>Bacteria</taxon>
        <taxon>Bacillati</taxon>
        <taxon>Actinomycetota</taxon>
        <taxon>Actinomycetes</taxon>
        <taxon>Streptosporangiales</taxon>
        <taxon>Streptosporangiaceae</taxon>
        <taxon>Nonomuraea</taxon>
    </lineage>
</organism>
<dbReference type="PANTHER" id="PTHR43289">
    <property type="entry name" value="MITOGEN-ACTIVATED PROTEIN KINASE KINASE KINASE 20-RELATED"/>
    <property type="match status" value="1"/>
</dbReference>
<dbReference type="SUPFAM" id="SSF53850">
    <property type="entry name" value="Periplasmic binding protein-like II"/>
    <property type="match status" value="1"/>
</dbReference>
<dbReference type="GO" id="GO:0005524">
    <property type="term" value="F:ATP binding"/>
    <property type="evidence" value="ECO:0007669"/>
    <property type="project" value="UniProtKB-KW"/>
</dbReference>
<dbReference type="InterPro" id="IPR001638">
    <property type="entry name" value="Solute-binding_3/MltF_N"/>
</dbReference>
<dbReference type="SUPFAM" id="SSF56112">
    <property type="entry name" value="Protein kinase-like (PK-like)"/>
    <property type="match status" value="1"/>
</dbReference>
<keyword evidence="6" id="KW-0472">Membrane</keyword>
<keyword evidence="1" id="KW-0808">Transferase</keyword>
<evidence type="ECO:0000256" key="1">
    <source>
        <dbReference type="ARBA" id="ARBA00022679"/>
    </source>
</evidence>
<dbReference type="SMART" id="SM00062">
    <property type="entry name" value="PBPb"/>
    <property type="match status" value="1"/>
</dbReference>
<dbReference type="STRING" id="568860.SAMN05421811_115171"/>